<gene>
    <name evidence="1" type="ORF">LF41_3020</name>
</gene>
<reference evidence="1 2" key="1">
    <citation type="submission" date="2014-09" db="EMBL/GenBank/DDBJ databases">
        <title>Genome sequences of Lysobacter dokdonensis DS-58.</title>
        <authorList>
            <person name="Kim J.F."/>
            <person name="Kwak M.-J."/>
        </authorList>
    </citation>
    <scope>NUCLEOTIDE SEQUENCE [LARGE SCALE GENOMIC DNA]</scope>
    <source>
        <strain evidence="1 2">DS-58</strain>
    </source>
</reference>
<evidence type="ECO:0000313" key="1">
    <source>
        <dbReference type="EMBL" id="KGQ19370.1"/>
    </source>
</evidence>
<keyword evidence="2" id="KW-1185">Reference proteome</keyword>
<proteinExistence type="predicted"/>
<dbReference type="eggNOG" id="COG4385">
    <property type="taxonomic scope" value="Bacteria"/>
</dbReference>
<dbReference type="EMBL" id="JRKJ01000008">
    <property type="protein sequence ID" value="KGQ19370.1"/>
    <property type="molecule type" value="Genomic_DNA"/>
</dbReference>
<dbReference type="RefSeq" id="WP_036168351.1">
    <property type="nucleotide sequence ID" value="NZ_JRKJ01000008.1"/>
</dbReference>
<organism evidence="1 2">
    <name type="scientific">Lysobacter dokdonensis DS-58</name>
    <dbReference type="NCBI Taxonomy" id="1300345"/>
    <lineage>
        <taxon>Bacteria</taxon>
        <taxon>Pseudomonadati</taxon>
        <taxon>Pseudomonadota</taxon>
        <taxon>Gammaproteobacteria</taxon>
        <taxon>Lysobacterales</taxon>
        <taxon>Lysobacteraceae</taxon>
        <taxon>Noviluteimonas</taxon>
    </lineage>
</organism>
<evidence type="ECO:0000313" key="2">
    <source>
        <dbReference type="Proteomes" id="UP000030518"/>
    </source>
</evidence>
<name>A0A0A2WM58_9GAMM</name>
<dbReference type="PATRIC" id="fig|1300345.3.peg.1563"/>
<dbReference type="AlphaFoldDB" id="A0A0A2WM58"/>
<protein>
    <submittedName>
        <fullName evidence="1">NHL repeat-containing protein</fullName>
    </submittedName>
</protein>
<dbReference type="Proteomes" id="UP000030518">
    <property type="component" value="Unassembled WGS sequence"/>
</dbReference>
<comment type="caution">
    <text evidence="1">The sequence shown here is derived from an EMBL/GenBank/DDBJ whole genome shotgun (WGS) entry which is preliminary data.</text>
</comment>
<dbReference type="STRING" id="1300345.LF41_3020"/>
<dbReference type="OrthoDB" id="134981at2"/>
<accession>A0A0A2WM58</accession>
<sequence>MNCDKDTGTGACEPLALERIRYFTGRHMTSRDFTDADAYHRTMRHLHNRVLHGVGVGCGLEVRLHPRPECGVIVHCGLAIDCCGREIVLRKAVSVRIDWEAWPKNADGKPEDDYVLVLCLEYCELHTEKVPVLYSADACAGHTYEEGRIRESHALRWRAVRVADLGKYGWRSSKGCPPGEGDDDCKPCHDDATARCCIDPACPPCHCVPIAIVRGDEDAPVLVTRGRPRLPQSQEQLTHICWISWPHGGAIPLSAFDKLQVRFDRPITDPASPVEPGPRGINERTFVVQYGQQREDLDFVMFRDKGPFLLPDKRTAQFDVLRPDEYLGDTIHVTLRCDFIVDCDDNPVDGDHLRGRLPTGNGLAGGTFESWFKVMRDDDYEQMMKAAGPGETS</sequence>